<feature type="region of interest" description="Disordered" evidence="2">
    <location>
        <begin position="341"/>
        <end position="388"/>
    </location>
</feature>
<feature type="region of interest" description="Disordered" evidence="2">
    <location>
        <begin position="141"/>
        <end position="218"/>
    </location>
</feature>
<feature type="coiled-coil region" evidence="1">
    <location>
        <begin position="514"/>
        <end position="541"/>
    </location>
</feature>
<feature type="compositionally biased region" description="Acidic residues" evidence="2">
    <location>
        <begin position="188"/>
        <end position="205"/>
    </location>
</feature>
<keyword evidence="1" id="KW-0175">Coiled coil</keyword>
<feature type="coiled-coil region" evidence="1">
    <location>
        <begin position="41"/>
        <end position="113"/>
    </location>
</feature>
<protein>
    <submittedName>
        <fullName evidence="3">Uncharacterized protein</fullName>
    </submittedName>
</protein>
<proteinExistence type="predicted"/>
<feature type="compositionally biased region" description="Basic and acidic residues" evidence="2">
    <location>
        <begin position="145"/>
        <end position="160"/>
    </location>
</feature>
<reference evidence="3 4" key="1">
    <citation type="journal article" date="2021" name="Sci. Rep.">
        <title>The genome of the diatom Chaetoceros tenuissimus carries an ancient integrated fragment of an extant virus.</title>
        <authorList>
            <person name="Hongo Y."/>
            <person name="Kimura K."/>
            <person name="Takaki Y."/>
            <person name="Yoshida Y."/>
            <person name="Baba S."/>
            <person name="Kobayashi G."/>
            <person name="Nagasaki K."/>
            <person name="Hano T."/>
            <person name="Tomaru Y."/>
        </authorList>
    </citation>
    <scope>NUCLEOTIDE SEQUENCE [LARGE SCALE GENOMIC DNA]</scope>
    <source>
        <strain evidence="3 4">NIES-3715</strain>
    </source>
</reference>
<organism evidence="3 4">
    <name type="scientific">Chaetoceros tenuissimus</name>
    <dbReference type="NCBI Taxonomy" id="426638"/>
    <lineage>
        <taxon>Eukaryota</taxon>
        <taxon>Sar</taxon>
        <taxon>Stramenopiles</taxon>
        <taxon>Ochrophyta</taxon>
        <taxon>Bacillariophyta</taxon>
        <taxon>Coscinodiscophyceae</taxon>
        <taxon>Chaetocerotophycidae</taxon>
        <taxon>Chaetocerotales</taxon>
        <taxon>Chaetocerotaceae</taxon>
        <taxon>Chaetoceros</taxon>
    </lineage>
</organism>
<evidence type="ECO:0000313" key="4">
    <source>
        <dbReference type="Proteomes" id="UP001054902"/>
    </source>
</evidence>
<feature type="coiled-coil region" evidence="1">
    <location>
        <begin position="265"/>
        <end position="292"/>
    </location>
</feature>
<accession>A0AAD3H3L8</accession>
<evidence type="ECO:0000256" key="1">
    <source>
        <dbReference type="SAM" id="Coils"/>
    </source>
</evidence>
<dbReference type="EMBL" id="BLLK01000032">
    <property type="protein sequence ID" value="GFH49066.1"/>
    <property type="molecule type" value="Genomic_DNA"/>
</dbReference>
<keyword evidence="4" id="KW-1185">Reference proteome</keyword>
<evidence type="ECO:0000313" key="3">
    <source>
        <dbReference type="EMBL" id="GFH49066.1"/>
    </source>
</evidence>
<feature type="compositionally biased region" description="Polar residues" evidence="2">
    <location>
        <begin position="358"/>
        <end position="371"/>
    </location>
</feature>
<feature type="region of interest" description="Disordered" evidence="2">
    <location>
        <begin position="419"/>
        <end position="450"/>
    </location>
</feature>
<comment type="caution">
    <text evidence="3">The sequence shown here is derived from an EMBL/GenBank/DDBJ whole genome shotgun (WGS) entry which is preliminary data.</text>
</comment>
<name>A0AAD3H3L8_9STRA</name>
<gene>
    <name evidence="3" type="ORF">CTEN210_05542</name>
</gene>
<evidence type="ECO:0000256" key="2">
    <source>
        <dbReference type="SAM" id="MobiDB-lite"/>
    </source>
</evidence>
<sequence length="850" mass="95513">MSNLIQSSSSLSEELNTHISDLFLGPTQGIEKALHYILGLIQEQDKKHVFLREQNEELRDQNQALLKNVSTLQESNLEMLDKLKYANEILKDNHILQSKVKVLEESTQDLREELFANKYDLKALQFEVNVMSHNLQLDDDDMEESHEGCVDPTDIEKQDFDNYSLVGESIDLDNEEREQKESSSGEPSSEEVPMDISTDDQEELQPEGKTVSDENDAEKEMVCDVNSKNDETQNVDTALKTKNSKWNIVKSRRASIVTTRELKKDKTLSARLKRLENDAELMQTEVNDIKNMLDKLPGTIPSSSSQSDLQHFNRRVSLVESFLSGFGAMDNDGAKHRFIEDPEIKEEVDEEVNKNDATDSSLKISSSGVESSKNHGDSCLAASEPSTSNIESTIAPIEMHSPISSDRPNTGTTVVQTTFTQSQSDNDEATNQSESKEPSSRITNAFDADNTKVANSKRQGLLLHLIDQEKRLKKNISNISSRLLKLESNCEESRKARLVITEPADSDVDPIHSLEQQDRQVNATNEEIDQVKISIQAMKEQLDTKVSRTELNNEMAKLSQQTHNESMELVDEVSNEVNSPTVQEQINLLDKQKASKTEVNDKLQQISTMVDSSMASNEESLQRIFDNVSDCKERIAFLENQGPTEDVLSLSVEERIRNATESITSNMNDVISTRLEGLKVVEKEMDRITSKLADKPDQKQITEMLQDLEKSVLKHVGIDDTVKAALANVKSDLNDKVTREQVLGLVKKLLRGTKERITKNSGLTGDSLMIGYKCIGCNDVHPDGVNHSMATKVNHNALPLGRSMTPPMFPYCQSLGTSSMPKRVIVPLRRRSTVTTRVRPQMRSLHRKTR</sequence>
<dbReference type="Proteomes" id="UP001054902">
    <property type="component" value="Unassembled WGS sequence"/>
</dbReference>
<dbReference type="AlphaFoldDB" id="A0AAD3H3L8"/>